<dbReference type="STRING" id="391626.OAN307_c44980"/>
<dbReference type="EMBL" id="CP003740">
    <property type="protein sequence ID" value="AGI69856.1"/>
    <property type="molecule type" value="Genomic_DNA"/>
</dbReference>
<dbReference type="eggNOG" id="ENOG50331BK">
    <property type="taxonomic scope" value="Bacteria"/>
</dbReference>
<dbReference type="RefSeq" id="WP_015501748.1">
    <property type="nucleotide sequence ID" value="NC_020911.1"/>
</dbReference>
<sequence length="166" mass="18397">MTNSNANMQCNRVLQPKEIMRTDARHDEVEGDLLTIARFYFQSFALPNSQAWMGGLSWAETSFGDVEGPLIGARLLCALMAVRHARRSVYCFNSPTCPDCAAIVTEHERRFMSAVHAVRTGRMGQARTELMMLCEGNDTEPSLDALTRLASVLPQLARVNGEAAYV</sequence>
<dbReference type="AlphaFoldDB" id="M9RHI4"/>
<dbReference type="HOGENOM" id="CLU_129350_0_0_5"/>
<protein>
    <submittedName>
        <fullName evidence="1">Uncharacterized protein</fullName>
    </submittedName>
</protein>
<organism evidence="1 2">
    <name type="scientific">Octadecabacter antarcticus 307</name>
    <dbReference type="NCBI Taxonomy" id="391626"/>
    <lineage>
        <taxon>Bacteria</taxon>
        <taxon>Pseudomonadati</taxon>
        <taxon>Pseudomonadota</taxon>
        <taxon>Alphaproteobacteria</taxon>
        <taxon>Rhodobacterales</taxon>
        <taxon>Roseobacteraceae</taxon>
        <taxon>Octadecabacter</taxon>
    </lineage>
</organism>
<dbReference type="KEGG" id="oat:OAN307_c44980"/>
<proteinExistence type="predicted"/>
<reference evidence="1 2" key="1">
    <citation type="journal article" date="2013" name="PLoS ONE">
        <title>Poles Apart: Arctic and Antarctic Octadecabacter strains Share High Genome Plasticity and a New Type of Xanthorhodopsin.</title>
        <authorList>
            <person name="Vollmers J."/>
            <person name="Voget S."/>
            <person name="Dietrich S."/>
            <person name="Gollnow K."/>
            <person name="Smits M."/>
            <person name="Meyer K."/>
            <person name="Brinkhoff T."/>
            <person name="Simon M."/>
            <person name="Daniel R."/>
        </authorList>
    </citation>
    <scope>NUCLEOTIDE SEQUENCE [LARGE SCALE GENOMIC DNA]</scope>
    <source>
        <strain evidence="1 2">307</strain>
    </source>
</reference>
<keyword evidence="2" id="KW-1185">Reference proteome</keyword>
<accession>M9RHI4</accession>
<evidence type="ECO:0000313" key="1">
    <source>
        <dbReference type="EMBL" id="AGI69856.1"/>
    </source>
</evidence>
<dbReference type="OrthoDB" id="7691213at2"/>
<evidence type="ECO:0000313" key="2">
    <source>
        <dbReference type="Proteomes" id="UP000005307"/>
    </source>
</evidence>
<gene>
    <name evidence="1" type="ORF">OAN307_c44980</name>
</gene>
<name>M9RHI4_9RHOB</name>
<dbReference type="Proteomes" id="UP000005307">
    <property type="component" value="Chromosome"/>
</dbReference>